<keyword evidence="3" id="KW-0804">Transcription</keyword>
<dbReference type="InterPro" id="IPR016032">
    <property type="entry name" value="Sig_transdc_resp-reg_C-effctor"/>
</dbReference>
<name>A0ABV8RXI6_9BURK</name>
<protein>
    <submittedName>
        <fullName evidence="5">Helix-turn-helix transcriptional regulator</fullName>
    </submittedName>
</protein>
<proteinExistence type="predicted"/>
<dbReference type="PANTHER" id="PTHR44688">
    <property type="entry name" value="DNA-BINDING TRANSCRIPTIONAL ACTIVATOR DEVR_DOSR"/>
    <property type="match status" value="1"/>
</dbReference>
<dbReference type="PANTHER" id="PTHR44688:SF16">
    <property type="entry name" value="DNA-BINDING TRANSCRIPTIONAL ACTIVATOR DEVR_DOSR"/>
    <property type="match status" value="1"/>
</dbReference>
<keyword evidence="6" id="KW-1185">Reference proteome</keyword>
<keyword evidence="2" id="KW-0238">DNA-binding</keyword>
<dbReference type="SMART" id="SM00421">
    <property type="entry name" value="HTH_LUXR"/>
    <property type="match status" value="1"/>
</dbReference>
<gene>
    <name evidence="5" type="ORF">ACFO0J_08600</name>
</gene>
<dbReference type="Gene3D" id="1.10.10.10">
    <property type="entry name" value="Winged helix-like DNA-binding domain superfamily/Winged helix DNA-binding domain"/>
    <property type="match status" value="1"/>
</dbReference>
<evidence type="ECO:0000256" key="2">
    <source>
        <dbReference type="ARBA" id="ARBA00023125"/>
    </source>
</evidence>
<reference evidence="6" key="1">
    <citation type="journal article" date="2019" name="Int. J. Syst. Evol. Microbiol.">
        <title>The Global Catalogue of Microorganisms (GCM) 10K type strain sequencing project: providing services to taxonomists for standard genome sequencing and annotation.</title>
        <authorList>
            <consortium name="The Broad Institute Genomics Platform"/>
            <consortium name="The Broad Institute Genome Sequencing Center for Infectious Disease"/>
            <person name="Wu L."/>
            <person name="Ma J."/>
        </authorList>
    </citation>
    <scope>NUCLEOTIDE SEQUENCE [LARGE SCALE GENOMIC DNA]</scope>
    <source>
        <strain evidence="6">CGMCC 1.19029</strain>
    </source>
</reference>
<dbReference type="EMBL" id="JBHSDY010000005">
    <property type="protein sequence ID" value="MFC4298098.1"/>
    <property type="molecule type" value="Genomic_DNA"/>
</dbReference>
<evidence type="ECO:0000256" key="3">
    <source>
        <dbReference type="ARBA" id="ARBA00023163"/>
    </source>
</evidence>
<dbReference type="Proteomes" id="UP001595756">
    <property type="component" value="Unassembled WGS sequence"/>
</dbReference>
<dbReference type="PROSITE" id="PS50043">
    <property type="entry name" value="HTH_LUXR_2"/>
    <property type="match status" value="1"/>
</dbReference>
<comment type="caution">
    <text evidence="5">The sequence shown here is derived from an EMBL/GenBank/DDBJ whole genome shotgun (WGS) entry which is preliminary data.</text>
</comment>
<evidence type="ECO:0000256" key="1">
    <source>
        <dbReference type="ARBA" id="ARBA00023015"/>
    </source>
</evidence>
<accession>A0ABV8RXI6</accession>
<dbReference type="InterPro" id="IPR035965">
    <property type="entry name" value="PAS-like_dom_sf"/>
</dbReference>
<keyword evidence="1" id="KW-0805">Transcription regulation</keyword>
<dbReference type="InterPro" id="IPR036388">
    <property type="entry name" value="WH-like_DNA-bd_sf"/>
</dbReference>
<dbReference type="RefSeq" id="WP_376812661.1">
    <property type="nucleotide sequence ID" value="NZ_JBHSDY010000005.1"/>
</dbReference>
<evidence type="ECO:0000313" key="6">
    <source>
        <dbReference type="Proteomes" id="UP001595756"/>
    </source>
</evidence>
<dbReference type="InterPro" id="IPR000792">
    <property type="entry name" value="Tscrpt_reg_LuxR_C"/>
</dbReference>
<dbReference type="CDD" id="cd06170">
    <property type="entry name" value="LuxR_C_like"/>
    <property type="match status" value="1"/>
</dbReference>
<dbReference type="SUPFAM" id="SSF55785">
    <property type="entry name" value="PYP-like sensor domain (PAS domain)"/>
    <property type="match status" value="1"/>
</dbReference>
<evidence type="ECO:0000313" key="5">
    <source>
        <dbReference type="EMBL" id="MFC4298098.1"/>
    </source>
</evidence>
<evidence type="ECO:0000259" key="4">
    <source>
        <dbReference type="PROSITE" id="PS50043"/>
    </source>
</evidence>
<feature type="domain" description="HTH luxR-type" evidence="4">
    <location>
        <begin position="298"/>
        <end position="363"/>
    </location>
</feature>
<dbReference type="PRINTS" id="PR00038">
    <property type="entry name" value="HTHLUXR"/>
</dbReference>
<sequence length="370" mass="40157">MTPEQLLTVERALLAGVLSEDAWREALMRLAELAGASYLAVMSRDEGTGQFHVTEPVELSARLLEDYEAEFRAINPWNAMDVLSRDGETYLDWDVLGQGFIRRCPFYQEFMRPHGLAHMMGHRVDTQEGTRHYLSLHKQVGDAAFDAGAVAAVSAVHGSVGRALAVRQELRGLQQAHAWQRAVLDTLSVPVMLVDGTGCVRQANRAAEAWLSGPGGRLFVGGAGRDRQALLGIVRQALGGPGAPPRLASVRLSFDADHAGTACVAIPVGEGDERLAVRAETALLMIWPTRPREPAQALLRQAFGLSAAEARVAALMAQGYTPQAIAGLRSVGEATVRTHIKAIFRKMHVHRQYDLARLLTELSLVDAPPD</sequence>
<dbReference type="Pfam" id="PF00196">
    <property type="entry name" value="GerE"/>
    <property type="match status" value="1"/>
</dbReference>
<dbReference type="SUPFAM" id="SSF46894">
    <property type="entry name" value="C-terminal effector domain of the bipartite response regulators"/>
    <property type="match status" value="1"/>
</dbReference>
<organism evidence="5 6">
    <name type="scientific">Castellaniella hirudinis</name>
    <dbReference type="NCBI Taxonomy" id="1144617"/>
    <lineage>
        <taxon>Bacteria</taxon>
        <taxon>Pseudomonadati</taxon>
        <taxon>Pseudomonadota</taxon>
        <taxon>Betaproteobacteria</taxon>
        <taxon>Burkholderiales</taxon>
        <taxon>Alcaligenaceae</taxon>
        <taxon>Castellaniella</taxon>
    </lineage>
</organism>